<evidence type="ECO:0000256" key="3">
    <source>
        <dbReference type="ARBA" id="ARBA00022692"/>
    </source>
</evidence>
<gene>
    <name evidence="8" type="ORF">OIE46_00695</name>
</gene>
<dbReference type="PANTHER" id="PTHR34478:SF1">
    <property type="entry name" value="PROTEIN LEMA"/>
    <property type="match status" value="1"/>
</dbReference>
<dbReference type="EMBL" id="CP107525">
    <property type="protein sequence ID" value="UZW64597.1"/>
    <property type="molecule type" value="Genomic_DNA"/>
</dbReference>
<feature type="transmembrane region" description="Helical" evidence="7">
    <location>
        <begin position="35"/>
        <end position="53"/>
    </location>
</feature>
<protein>
    <submittedName>
        <fullName evidence="8">LemA family protein</fullName>
    </submittedName>
</protein>
<dbReference type="Pfam" id="PF04011">
    <property type="entry name" value="LemA"/>
    <property type="match status" value="1"/>
</dbReference>
<evidence type="ECO:0000256" key="2">
    <source>
        <dbReference type="ARBA" id="ARBA00008854"/>
    </source>
</evidence>
<feature type="compositionally biased region" description="Polar residues" evidence="6">
    <location>
        <begin position="10"/>
        <end position="22"/>
    </location>
</feature>
<dbReference type="InterPro" id="IPR023353">
    <property type="entry name" value="LemA-like_dom_sf"/>
</dbReference>
<reference evidence="8" key="1">
    <citation type="submission" date="2022-10" db="EMBL/GenBank/DDBJ databases">
        <authorList>
            <person name="Wei X."/>
        </authorList>
    </citation>
    <scope>NUCLEOTIDE SEQUENCE</scope>
    <source>
        <strain evidence="8">SD2</strain>
    </source>
</reference>
<dbReference type="InterPro" id="IPR007156">
    <property type="entry name" value="MamQ_LemA"/>
</dbReference>
<dbReference type="GO" id="GO:0016020">
    <property type="term" value="C:membrane"/>
    <property type="evidence" value="ECO:0007669"/>
    <property type="project" value="UniProtKB-SubCell"/>
</dbReference>
<proteinExistence type="inferred from homology"/>
<keyword evidence="5 7" id="KW-0472">Membrane</keyword>
<comment type="subcellular location">
    <subcellularLocation>
        <location evidence="1">Membrane</location>
        <topology evidence="1">Single-pass membrane protein</topology>
    </subcellularLocation>
</comment>
<evidence type="ECO:0000256" key="4">
    <source>
        <dbReference type="ARBA" id="ARBA00022989"/>
    </source>
</evidence>
<keyword evidence="3 7" id="KW-0812">Transmembrane</keyword>
<sequence length="217" mass="24821">MSNLFDPRAAQSSEGFSPNVDNSVKPAHVTKPQNVLWFALYIFIAPAIFDMVFRNQFNRMQNEINENASLIQIQLAKRADTLTKLVEQVRSYKDFEKETYVEVAKLRNLTSQPSAVENGAEIERLNNSVFGRLMAVAENYPELKASSLYKDLMENTAYLEREIAASRRLYNSKVTEFNKLLFTFPRNSVASRMKLTTFPLFAASEKQLADVSMDRLN</sequence>
<evidence type="ECO:0000256" key="7">
    <source>
        <dbReference type="SAM" id="Phobius"/>
    </source>
</evidence>
<dbReference type="AlphaFoldDB" id="A0AAN1EE87"/>
<organism evidence="8 9">
    <name type="scientific">Mycoplasmopsis synoviae</name>
    <name type="common">Mycoplasma synoviae</name>
    <dbReference type="NCBI Taxonomy" id="2109"/>
    <lineage>
        <taxon>Bacteria</taxon>
        <taxon>Bacillati</taxon>
        <taxon>Mycoplasmatota</taxon>
        <taxon>Mycoplasmoidales</taxon>
        <taxon>Metamycoplasmataceae</taxon>
        <taxon>Mycoplasmopsis</taxon>
    </lineage>
</organism>
<evidence type="ECO:0000313" key="8">
    <source>
        <dbReference type="EMBL" id="UZW64597.1"/>
    </source>
</evidence>
<feature type="region of interest" description="Disordered" evidence="6">
    <location>
        <begin position="1"/>
        <end position="24"/>
    </location>
</feature>
<accession>A0AAN1EE87</accession>
<comment type="similarity">
    <text evidence="2">Belongs to the LemA family.</text>
</comment>
<dbReference type="SUPFAM" id="SSF140478">
    <property type="entry name" value="LemA-like"/>
    <property type="match status" value="1"/>
</dbReference>
<evidence type="ECO:0000256" key="5">
    <source>
        <dbReference type="ARBA" id="ARBA00023136"/>
    </source>
</evidence>
<evidence type="ECO:0000256" key="6">
    <source>
        <dbReference type="SAM" id="MobiDB-lite"/>
    </source>
</evidence>
<name>A0AAN1EE87_MYCSY</name>
<dbReference type="Proteomes" id="UP001164481">
    <property type="component" value="Chromosome"/>
</dbReference>
<reference evidence="8" key="2">
    <citation type="submission" date="2022-11" db="EMBL/GenBank/DDBJ databases">
        <title>complete genomes of mycoplasma synoviae ZX313 strain and SD2 strain.</title>
        <authorList>
            <person name="Zhong Q."/>
        </authorList>
    </citation>
    <scope>NUCLEOTIDE SEQUENCE</scope>
    <source>
        <strain evidence="8">SD2</strain>
    </source>
</reference>
<dbReference type="Gene3D" id="1.20.1440.20">
    <property type="entry name" value="LemA-like domain"/>
    <property type="match status" value="1"/>
</dbReference>
<keyword evidence="4 7" id="KW-1133">Transmembrane helix</keyword>
<dbReference type="PANTHER" id="PTHR34478">
    <property type="entry name" value="PROTEIN LEMA"/>
    <property type="match status" value="1"/>
</dbReference>
<dbReference type="RefSeq" id="WP_109536957.1">
    <property type="nucleotide sequence ID" value="NZ_CP012624.1"/>
</dbReference>
<evidence type="ECO:0000313" key="9">
    <source>
        <dbReference type="Proteomes" id="UP001164481"/>
    </source>
</evidence>
<evidence type="ECO:0000256" key="1">
    <source>
        <dbReference type="ARBA" id="ARBA00004167"/>
    </source>
</evidence>